<dbReference type="Gene3D" id="3.30.40.10">
    <property type="entry name" value="Zinc/RING finger domain, C3HC4 (zinc finger)"/>
    <property type="match status" value="1"/>
</dbReference>
<reference evidence="4 5" key="1">
    <citation type="submission" date="2016-02" db="EMBL/GenBank/DDBJ databases">
        <title>Genome analysis of coral dinoflagellate symbionts highlights evolutionary adaptations to a symbiotic lifestyle.</title>
        <authorList>
            <person name="Aranda M."/>
            <person name="Li Y."/>
            <person name="Liew Y.J."/>
            <person name="Baumgarten S."/>
            <person name="Simakov O."/>
            <person name="Wilson M."/>
            <person name="Piel J."/>
            <person name="Ashoor H."/>
            <person name="Bougouffa S."/>
            <person name="Bajic V.B."/>
            <person name="Ryu T."/>
            <person name="Ravasi T."/>
            <person name="Bayer T."/>
            <person name="Micklem G."/>
            <person name="Kim H."/>
            <person name="Bhak J."/>
            <person name="Lajeunesse T.C."/>
            <person name="Voolstra C.R."/>
        </authorList>
    </citation>
    <scope>NUCLEOTIDE SEQUENCE [LARGE SCALE GENOMIC DNA]</scope>
    <source>
        <strain evidence="4 5">CCMP2467</strain>
    </source>
</reference>
<keyword evidence="1" id="KW-0862">Zinc</keyword>
<dbReference type="InterPro" id="IPR001841">
    <property type="entry name" value="Znf_RING"/>
</dbReference>
<dbReference type="Gene3D" id="3.40.50.970">
    <property type="match status" value="1"/>
</dbReference>
<dbReference type="CDD" id="cd16649">
    <property type="entry name" value="mRING-HC-C3HC5_CGRF1-like"/>
    <property type="match status" value="1"/>
</dbReference>
<feature type="chain" id="PRO_5012954812" evidence="2">
    <location>
        <begin position="20"/>
        <end position="564"/>
    </location>
</feature>
<keyword evidence="4" id="KW-0670">Pyruvate</keyword>
<feature type="domain" description="RING-type" evidence="3">
    <location>
        <begin position="308"/>
        <end position="345"/>
    </location>
</feature>
<gene>
    <name evidence="4" type="primary">PNO</name>
    <name evidence="4" type="ORF">AK812_SmicGene427</name>
</gene>
<keyword evidence="2" id="KW-0732">Signal</keyword>
<evidence type="ECO:0000313" key="4">
    <source>
        <dbReference type="EMBL" id="OLQ15390.1"/>
    </source>
</evidence>
<dbReference type="Proteomes" id="UP000186817">
    <property type="component" value="Unassembled WGS sequence"/>
</dbReference>
<dbReference type="GO" id="GO:0008270">
    <property type="term" value="F:zinc ion binding"/>
    <property type="evidence" value="ECO:0007669"/>
    <property type="project" value="UniProtKB-KW"/>
</dbReference>
<evidence type="ECO:0000313" key="5">
    <source>
        <dbReference type="Proteomes" id="UP000186817"/>
    </source>
</evidence>
<dbReference type="Pfam" id="PF13920">
    <property type="entry name" value="zf-C3HC4_3"/>
    <property type="match status" value="1"/>
</dbReference>
<keyword evidence="1" id="KW-0863">Zinc-finger</keyword>
<feature type="signal peptide" evidence="2">
    <location>
        <begin position="1"/>
        <end position="19"/>
    </location>
</feature>
<dbReference type="AlphaFoldDB" id="A0A1Q9F6S6"/>
<evidence type="ECO:0000256" key="2">
    <source>
        <dbReference type="SAM" id="SignalP"/>
    </source>
</evidence>
<evidence type="ECO:0000259" key="3">
    <source>
        <dbReference type="PROSITE" id="PS50089"/>
    </source>
</evidence>
<dbReference type="PROSITE" id="PS50089">
    <property type="entry name" value="ZF_RING_2"/>
    <property type="match status" value="1"/>
</dbReference>
<comment type="caution">
    <text evidence="4">The sequence shown here is derived from an EMBL/GenBank/DDBJ whole genome shotgun (WGS) entry which is preliminary data.</text>
</comment>
<sequence>MEVPTILALTILWWGPDDGATATAWVAYQPLAETVSEFSYRKLVARGQLLPPCGRRMSDNAFIFPITPSTMSDNAFIFPITPSTLLSEMCDTWSAGCGVQNAFEQVTKITQLQSEAGAAGFVPFGGSPPCRFPHANGVSQQAISAMKELVKNFTTMPRTLYRRKDVDLKQELQKICTSEAGVVKWCDFARVFQSFHPNVAIEAVSEIWAFLGGGEEQPLHTFFRYCLPRGERLPLVSLLSAEEETKSMACADLEAHALSRADLSKAHAALAAEHAALDRAVLSVVVRSMSLAVQENRSEQVKHPSRSCVWCRVEDADHVLVPCGHVCYCQGCVQKLRGEWKEKCPGPFKGLSFSPLFSPQLDKNWVLVKALSIFGDQNDIQAVRQLAQTSGAEIPSSLLLRNPNHPHARGTAQCDDIYFQAVEAANKYYLDVPEVVEEVSTLLMSLGGQLKKAFLWIEKLSGRKYSLFEYVGRLPLPFARQAMAAHLIAKHSKMTEAKAGDLALKTAVYTWSGKPDDQAVRVQNKGRKKRAQSTSIVRNAVTGKFIKKLADKDRIIGQVEAGPT</sequence>
<name>A0A1Q9F6S6_SYMMI</name>
<proteinExistence type="predicted"/>
<accession>A0A1Q9F6S6</accession>
<keyword evidence="1" id="KW-0479">Metal-binding</keyword>
<dbReference type="InterPro" id="IPR013083">
    <property type="entry name" value="Znf_RING/FYVE/PHD"/>
</dbReference>
<dbReference type="OrthoDB" id="10251219at2759"/>
<dbReference type="EMBL" id="LSRX01000004">
    <property type="protein sequence ID" value="OLQ15390.1"/>
    <property type="molecule type" value="Genomic_DNA"/>
</dbReference>
<evidence type="ECO:0000256" key="1">
    <source>
        <dbReference type="PROSITE-ProRule" id="PRU00175"/>
    </source>
</evidence>
<keyword evidence="5" id="KW-1185">Reference proteome</keyword>
<organism evidence="4 5">
    <name type="scientific">Symbiodinium microadriaticum</name>
    <name type="common">Dinoflagellate</name>
    <name type="synonym">Zooxanthella microadriatica</name>
    <dbReference type="NCBI Taxonomy" id="2951"/>
    <lineage>
        <taxon>Eukaryota</taxon>
        <taxon>Sar</taxon>
        <taxon>Alveolata</taxon>
        <taxon>Dinophyceae</taxon>
        <taxon>Suessiales</taxon>
        <taxon>Symbiodiniaceae</taxon>
        <taxon>Symbiodinium</taxon>
    </lineage>
</organism>
<protein>
    <submittedName>
        <fullName evidence="4">Pyruvate dehydrogenase [NADP(+)], mitochondrial</fullName>
    </submittedName>
</protein>